<dbReference type="Gene3D" id="3.40.630.30">
    <property type="match status" value="1"/>
</dbReference>
<keyword evidence="3" id="KW-1185">Reference proteome</keyword>
<evidence type="ECO:0000313" key="2">
    <source>
        <dbReference type="EMBL" id="PXV68780.1"/>
    </source>
</evidence>
<dbReference type="Proteomes" id="UP000247973">
    <property type="component" value="Unassembled WGS sequence"/>
</dbReference>
<organism evidence="2 3">
    <name type="scientific">Dysgonomonas alginatilytica</name>
    <dbReference type="NCBI Taxonomy" id="1605892"/>
    <lineage>
        <taxon>Bacteria</taxon>
        <taxon>Pseudomonadati</taxon>
        <taxon>Bacteroidota</taxon>
        <taxon>Bacteroidia</taxon>
        <taxon>Bacteroidales</taxon>
        <taxon>Dysgonomonadaceae</taxon>
        <taxon>Dysgonomonas</taxon>
    </lineage>
</organism>
<dbReference type="OrthoDB" id="3172674at2"/>
<name>A0A2V3PSV7_9BACT</name>
<comment type="caution">
    <text evidence="2">The sequence shown here is derived from an EMBL/GenBank/DDBJ whole genome shotgun (WGS) entry which is preliminary data.</text>
</comment>
<dbReference type="GO" id="GO:0016747">
    <property type="term" value="F:acyltransferase activity, transferring groups other than amino-acyl groups"/>
    <property type="evidence" value="ECO:0007669"/>
    <property type="project" value="InterPro"/>
</dbReference>
<dbReference type="EMBL" id="QICL01000001">
    <property type="protein sequence ID" value="PXV68780.1"/>
    <property type="molecule type" value="Genomic_DNA"/>
</dbReference>
<sequence length="251" mass="28546">MNIITLNHENLIEEHICCALDSKTSAIGIAEKKEWLKNRINEGLKFKKLDARGKVFIEYIPVEMGWLPIEAKGYMLINCHWVSGSYKGKGYGSELLKECENEAKSSGMKGIVILTANKKKPFLSDKSFYLKSGYETVDSAPPYFELIAKRFDNRAELPKFADSAKRGFPEEIKGIDIFYTAQCPFTVPYIELLKPIILSSDVPVRTHQIKSREEAQNHFCPATTYSVFIDGKFHTQEILTPTKLKQLITKL</sequence>
<evidence type="ECO:0000259" key="1">
    <source>
        <dbReference type="PROSITE" id="PS51186"/>
    </source>
</evidence>
<dbReference type="PROSITE" id="PS51186">
    <property type="entry name" value="GNAT"/>
    <property type="match status" value="1"/>
</dbReference>
<dbReference type="InterPro" id="IPR016181">
    <property type="entry name" value="Acyl_CoA_acyltransferase"/>
</dbReference>
<protein>
    <submittedName>
        <fullName evidence="2">Acetyltransferase (GNAT) family protein</fullName>
    </submittedName>
</protein>
<reference evidence="2 3" key="1">
    <citation type="submission" date="2018-03" db="EMBL/GenBank/DDBJ databases">
        <title>Genomic Encyclopedia of Archaeal and Bacterial Type Strains, Phase II (KMG-II): from individual species to whole genera.</title>
        <authorList>
            <person name="Goeker M."/>
        </authorList>
    </citation>
    <scope>NUCLEOTIDE SEQUENCE [LARGE SCALE GENOMIC DNA]</scope>
    <source>
        <strain evidence="2 3">DSM 100214</strain>
    </source>
</reference>
<feature type="domain" description="N-acetyltransferase" evidence="1">
    <location>
        <begin position="1"/>
        <end position="152"/>
    </location>
</feature>
<dbReference type="InterPro" id="IPR000182">
    <property type="entry name" value="GNAT_dom"/>
</dbReference>
<accession>A0A2V3PSV7</accession>
<dbReference type="CDD" id="cd04301">
    <property type="entry name" value="NAT_SF"/>
    <property type="match status" value="1"/>
</dbReference>
<dbReference type="RefSeq" id="WP_110308772.1">
    <property type="nucleotide sequence ID" value="NZ_QICL01000001.1"/>
</dbReference>
<keyword evidence="2" id="KW-0808">Transferase</keyword>
<gene>
    <name evidence="2" type="ORF">CLV62_10143</name>
</gene>
<dbReference type="Pfam" id="PF14268">
    <property type="entry name" value="YoaP"/>
    <property type="match status" value="1"/>
</dbReference>
<dbReference type="InterPro" id="IPR025685">
    <property type="entry name" value="YoaP-like_dom"/>
</dbReference>
<dbReference type="SUPFAM" id="SSF55729">
    <property type="entry name" value="Acyl-CoA N-acyltransferases (Nat)"/>
    <property type="match status" value="1"/>
</dbReference>
<proteinExistence type="predicted"/>
<dbReference type="AlphaFoldDB" id="A0A2V3PSV7"/>
<dbReference type="Pfam" id="PF13508">
    <property type="entry name" value="Acetyltransf_7"/>
    <property type="match status" value="1"/>
</dbReference>
<evidence type="ECO:0000313" key="3">
    <source>
        <dbReference type="Proteomes" id="UP000247973"/>
    </source>
</evidence>